<comment type="caution">
    <text evidence="4">The sequence shown here is derived from an EMBL/GenBank/DDBJ whole genome shotgun (WGS) entry which is preliminary data.</text>
</comment>
<dbReference type="PANTHER" id="PTHR30055:SF223">
    <property type="entry name" value="HTH-TYPE TRANSCRIPTIONAL REGULATOR UIDR"/>
    <property type="match status" value="1"/>
</dbReference>
<dbReference type="PRINTS" id="PR00455">
    <property type="entry name" value="HTHTETR"/>
</dbReference>
<gene>
    <name evidence="4" type="ORF">MFU01_65990</name>
    <name evidence="5" type="ORF">SAMN05443572_10575</name>
</gene>
<evidence type="ECO:0000313" key="4">
    <source>
        <dbReference type="EMBL" id="GEN11562.1"/>
    </source>
</evidence>
<dbReference type="InterPro" id="IPR009057">
    <property type="entry name" value="Homeodomain-like_sf"/>
</dbReference>
<evidence type="ECO:0000313" key="5">
    <source>
        <dbReference type="EMBL" id="SEU11923.1"/>
    </source>
</evidence>
<dbReference type="AlphaFoldDB" id="A0A511TDS3"/>
<dbReference type="OrthoDB" id="9790413at2"/>
<dbReference type="STRING" id="1334629.MFUL124B02_25560"/>
<dbReference type="InterPro" id="IPR050109">
    <property type="entry name" value="HTH-type_TetR-like_transc_reg"/>
</dbReference>
<dbReference type="Proteomes" id="UP000321514">
    <property type="component" value="Unassembled WGS sequence"/>
</dbReference>
<dbReference type="InterPro" id="IPR023772">
    <property type="entry name" value="DNA-bd_HTH_TetR-type_CS"/>
</dbReference>
<dbReference type="PROSITE" id="PS01081">
    <property type="entry name" value="HTH_TETR_1"/>
    <property type="match status" value="1"/>
</dbReference>
<evidence type="ECO:0000256" key="2">
    <source>
        <dbReference type="PROSITE-ProRule" id="PRU00335"/>
    </source>
</evidence>
<accession>A0A511TDS3</accession>
<dbReference type="GO" id="GO:0003700">
    <property type="term" value="F:DNA-binding transcription factor activity"/>
    <property type="evidence" value="ECO:0007669"/>
    <property type="project" value="TreeGrafter"/>
</dbReference>
<dbReference type="GO" id="GO:0000976">
    <property type="term" value="F:transcription cis-regulatory region binding"/>
    <property type="evidence" value="ECO:0007669"/>
    <property type="project" value="TreeGrafter"/>
</dbReference>
<dbReference type="EMBL" id="FOIB01000005">
    <property type="protein sequence ID" value="SEU11923.1"/>
    <property type="molecule type" value="Genomic_DNA"/>
</dbReference>
<reference evidence="4 7" key="2">
    <citation type="submission" date="2019-07" db="EMBL/GenBank/DDBJ databases">
        <title>Whole genome shotgun sequence of Myxococcus fulvus NBRC 100333.</title>
        <authorList>
            <person name="Hosoyama A."/>
            <person name="Uohara A."/>
            <person name="Ohji S."/>
            <person name="Ichikawa N."/>
        </authorList>
    </citation>
    <scope>NUCLEOTIDE SEQUENCE [LARGE SCALE GENOMIC DNA]</scope>
    <source>
        <strain evidence="4 7">NBRC 100333</strain>
    </source>
</reference>
<keyword evidence="6" id="KW-1185">Reference proteome</keyword>
<organism evidence="4 7">
    <name type="scientific">Myxococcus fulvus</name>
    <dbReference type="NCBI Taxonomy" id="33"/>
    <lineage>
        <taxon>Bacteria</taxon>
        <taxon>Pseudomonadati</taxon>
        <taxon>Myxococcota</taxon>
        <taxon>Myxococcia</taxon>
        <taxon>Myxococcales</taxon>
        <taxon>Cystobacterineae</taxon>
        <taxon>Myxococcaceae</taxon>
        <taxon>Myxococcus</taxon>
    </lineage>
</organism>
<dbReference type="RefSeq" id="WP_074954658.1">
    <property type="nucleotide sequence ID" value="NZ_BJXR01000048.1"/>
</dbReference>
<evidence type="ECO:0000313" key="7">
    <source>
        <dbReference type="Proteomes" id="UP000321514"/>
    </source>
</evidence>
<keyword evidence="1 2" id="KW-0238">DNA-binding</keyword>
<protein>
    <submittedName>
        <fullName evidence="5">Transcriptional regulator, TetR family</fullName>
    </submittedName>
</protein>
<feature type="domain" description="HTH tetR-type" evidence="3">
    <location>
        <begin position="2"/>
        <end position="62"/>
    </location>
</feature>
<dbReference type="Proteomes" id="UP000183760">
    <property type="component" value="Unassembled WGS sequence"/>
</dbReference>
<dbReference type="InterPro" id="IPR001647">
    <property type="entry name" value="HTH_TetR"/>
</dbReference>
<evidence type="ECO:0000256" key="1">
    <source>
        <dbReference type="ARBA" id="ARBA00023125"/>
    </source>
</evidence>
<dbReference type="Pfam" id="PF00440">
    <property type="entry name" value="TetR_N"/>
    <property type="match status" value="1"/>
</dbReference>
<dbReference type="PANTHER" id="PTHR30055">
    <property type="entry name" value="HTH-TYPE TRANSCRIPTIONAL REGULATOR RUTR"/>
    <property type="match status" value="1"/>
</dbReference>
<dbReference type="Gene3D" id="1.10.10.60">
    <property type="entry name" value="Homeodomain-like"/>
    <property type="match status" value="1"/>
</dbReference>
<evidence type="ECO:0000259" key="3">
    <source>
        <dbReference type="PROSITE" id="PS50977"/>
    </source>
</evidence>
<dbReference type="PROSITE" id="PS50977">
    <property type="entry name" value="HTH_TETR_2"/>
    <property type="match status" value="1"/>
</dbReference>
<name>A0A511TDS3_MYXFU</name>
<reference evidence="5 6" key="1">
    <citation type="submission" date="2016-10" db="EMBL/GenBank/DDBJ databases">
        <authorList>
            <person name="Varghese N."/>
            <person name="Submissions S."/>
        </authorList>
    </citation>
    <scope>NUCLEOTIDE SEQUENCE [LARGE SCALE GENOMIC DNA]</scope>
    <source>
        <strain evidence="5 6">DSM 16525</strain>
    </source>
</reference>
<dbReference type="EMBL" id="BJXR01000048">
    <property type="protein sequence ID" value="GEN11562.1"/>
    <property type="molecule type" value="Genomic_DNA"/>
</dbReference>
<dbReference type="Gene3D" id="1.10.357.10">
    <property type="entry name" value="Tetracycline Repressor, domain 2"/>
    <property type="match status" value="1"/>
</dbReference>
<dbReference type="SUPFAM" id="SSF46689">
    <property type="entry name" value="Homeodomain-like"/>
    <property type="match status" value="1"/>
</dbReference>
<sequence length="183" mass="20483">MSTQRTAILTAATQHFAQLGFTRVSLEDIARRAGLEHGQVSRHFSTKEALFIEVVRQHGVPAMEALERAVARAPSPEQQVRTFVEVRQEQTERIIRELNVSFDALLDILPLIDLYVADLHARELALLESVFTEGTRRGDFHFQSPRNVAAAMLASLREVERLTWAAQCLTSSGPGRQASDLLH</sequence>
<evidence type="ECO:0000313" key="6">
    <source>
        <dbReference type="Proteomes" id="UP000183760"/>
    </source>
</evidence>
<feature type="DNA-binding region" description="H-T-H motif" evidence="2">
    <location>
        <begin position="25"/>
        <end position="44"/>
    </location>
</feature>
<proteinExistence type="predicted"/>